<keyword evidence="2" id="KW-0813">Transport</keyword>
<evidence type="ECO:0000313" key="9">
    <source>
        <dbReference type="Proteomes" id="UP001212997"/>
    </source>
</evidence>
<organism evidence="8 9">
    <name type="scientific">Meripilus lineatus</name>
    <dbReference type="NCBI Taxonomy" id="2056292"/>
    <lineage>
        <taxon>Eukaryota</taxon>
        <taxon>Fungi</taxon>
        <taxon>Dikarya</taxon>
        <taxon>Basidiomycota</taxon>
        <taxon>Agaricomycotina</taxon>
        <taxon>Agaricomycetes</taxon>
        <taxon>Polyporales</taxon>
        <taxon>Meripilaceae</taxon>
        <taxon>Meripilus</taxon>
    </lineage>
</organism>
<feature type="compositionally biased region" description="Gly residues" evidence="6">
    <location>
        <begin position="368"/>
        <end position="379"/>
    </location>
</feature>
<sequence length="449" mass="48488">MASITPRASGFWESSERMSYFDGADLEEDGDILPAEHAAASDHRTPLDRTIDRIGMGSYQWTLLSLCGFGWLADNMWIQAVAIIIPRVQQHFNVSDRLVGSFSSSMFAGMMFGAIGWGTCRCSLPQGLIIFPDPVVLWAPFIPGSDLVGRTTAFNGTLFLTSVFGILASFANTFPMLCVAFFLMGSAVGGSMPTDGTLLLEHMPNGKQYLVTALSVFFSFGAVLSAVVGLLVIPGHSCPPAPATCDVGSENMGWKYLLIVLGIITLSMFLARMVFFRLHESPRYLVHAGRPEEAIVSLQLISKFNGSELALGLDDVSDHPIDPHDRPRHQSSRNQEDVNEGISEDEDDSRAPFLARHGVNDVERGESEGTGGGGGGRAGGLQDPEGTLNSGTITIFDAGQDGPIGGADGLIEVPRLLNPQTSRDGLRPPAEVEQKTYHSTGWWLFNFLF</sequence>
<keyword evidence="4 7" id="KW-1133">Transmembrane helix</keyword>
<dbReference type="PANTHER" id="PTHR23511:SF5">
    <property type="entry name" value="MAJOR FACILITATOR-TYPE TRANSPORTER HXNZ-RELATED"/>
    <property type="match status" value="1"/>
</dbReference>
<dbReference type="GO" id="GO:0022857">
    <property type="term" value="F:transmembrane transporter activity"/>
    <property type="evidence" value="ECO:0007669"/>
    <property type="project" value="InterPro"/>
</dbReference>
<feature type="transmembrane region" description="Helical" evidence="7">
    <location>
        <begin position="209"/>
        <end position="233"/>
    </location>
</feature>
<feature type="transmembrane region" description="Helical" evidence="7">
    <location>
        <begin position="63"/>
        <end position="86"/>
    </location>
</feature>
<feature type="compositionally biased region" description="Basic and acidic residues" evidence="6">
    <location>
        <begin position="358"/>
        <end position="367"/>
    </location>
</feature>
<gene>
    <name evidence="8" type="ORF">NLI96_g1246</name>
</gene>
<protein>
    <submittedName>
        <fullName evidence="8">Uncharacterized protein</fullName>
    </submittedName>
</protein>
<dbReference type="SUPFAM" id="SSF103473">
    <property type="entry name" value="MFS general substrate transporter"/>
    <property type="match status" value="2"/>
</dbReference>
<evidence type="ECO:0000256" key="3">
    <source>
        <dbReference type="ARBA" id="ARBA00022692"/>
    </source>
</evidence>
<evidence type="ECO:0000256" key="4">
    <source>
        <dbReference type="ARBA" id="ARBA00022989"/>
    </source>
</evidence>
<comment type="caution">
    <text evidence="8">The sequence shown here is derived from an EMBL/GenBank/DDBJ whole genome shotgun (WGS) entry which is preliminary data.</text>
</comment>
<keyword evidence="3 7" id="KW-0812">Transmembrane</keyword>
<evidence type="ECO:0000256" key="1">
    <source>
        <dbReference type="ARBA" id="ARBA00004141"/>
    </source>
</evidence>
<feature type="region of interest" description="Disordered" evidence="6">
    <location>
        <begin position="315"/>
        <end position="410"/>
    </location>
</feature>
<evidence type="ECO:0000256" key="5">
    <source>
        <dbReference type="ARBA" id="ARBA00023136"/>
    </source>
</evidence>
<feature type="transmembrane region" description="Helical" evidence="7">
    <location>
        <begin position="253"/>
        <end position="275"/>
    </location>
</feature>
<dbReference type="Proteomes" id="UP001212997">
    <property type="component" value="Unassembled WGS sequence"/>
</dbReference>
<comment type="subcellular location">
    <subcellularLocation>
        <location evidence="1">Membrane</location>
        <topology evidence="1">Multi-pass membrane protein</topology>
    </subcellularLocation>
</comment>
<dbReference type="InterPro" id="IPR036259">
    <property type="entry name" value="MFS_trans_sf"/>
</dbReference>
<feature type="transmembrane region" description="Helical" evidence="7">
    <location>
        <begin position="163"/>
        <end position="188"/>
    </location>
</feature>
<evidence type="ECO:0000313" key="8">
    <source>
        <dbReference type="EMBL" id="KAJ3490671.1"/>
    </source>
</evidence>
<dbReference type="EMBL" id="JANAWD010000024">
    <property type="protein sequence ID" value="KAJ3490671.1"/>
    <property type="molecule type" value="Genomic_DNA"/>
</dbReference>
<dbReference type="AlphaFoldDB" id="A0AAD5YHN1"/>
<dbReference type="Gene3D" id="1.20.1250.20">
    <property type="entry name" value="MFS general substrate transporter like domains"/>
    <property type="match status" value="1"/>
</dbReference>
<proteinExistence type="predicted"/>
<keyword evidence="9" id="KW-1185">Reference proteome</keyword>
<evidence type="ECO:0000256" key="2">
    <source>
        <dbReference type="ARBA" id="ARBA00022448"/>
    </source>
</evidence>
<dbReference type="InterPro" id="IPR005828">
    <property type="entry name" value="MFS_sugar_transport-like"/>
</dbReference>
<dbReference type="GO" id="GO:0016020">
    <property type="term" value="C:membrane"/>
    <property type="evidence" value="ECO:0007669"/>
    <property type="project" value="UniProtKB-SubCell"/>
</dbReference>
<dbReference type="PANTHER" id="PTHR23511">
    <property type="entry name" value="SYNAPTIC VESICLE GLYCOPROTEIN 2"/>
    <property type="match status" value="1"/>
</dbReference>
<reference evidence="8" key="1">
    <citation type="submission" date="2022-07" db="EMBL/GenBank/DDBJ databases">
        <title>Genome Sequence of Physisporinus lineatus.</title>
        <authorList>
            <person name="Buettner E."/>
        </authorList>
    </citation>
    <scope>NUCLEOTIDE SEQUENCE</scope>
    <source>
        <strain evidence="8">VT162</strain>
    </source>
</reference>
<name>A0AAD5YHN1_9APHY</name>
<dbReference type="Pfam" id="PF00083">
    <property type="entry name" value="Sugar_tr"/>
    <property type="match status" value="1"/>
</dbReference>
<feature type="compositionally biased region" description="Acidic residues" evidence="6">
    <location>
        <begin position="337"/>
        <end position="348"/>
    </location>
</feature>
<feature type="transmembrane region" description="Helical" evidence="7">
    <location>
        <begin position="98"/>
        <end position="117"/>
    </location>
</feature>
<accession>A0AAD5YHN1</accession>
<feature type="compositionally biased region" description="Basic and acidic residues" evidence="6">
    <location>
        <begin position="316"/>
        <end position="325"/>
    </location>
</feature>
<keyword evidence="5 7" id="KW-0472">Membrane</keyword>
<evidence type="ECO:0000256" key="6">
    <source>
        <dbReference type="SAM" id="MobiDB-lite"/>
    </source>
</evidence>
<evidence type="ECO:0000256" key="7">
    <source>
        <dbReference type="SAM" id="Phobius"/>
    </source>
</evidence>